<dbReference type="EMBL" id="AGNL01045382">
    <property type="protein sequence ID" value="EJK48826.1"/>
    <property type="molecule type" value="Genomic_DNA"/>
</dbReference>
<feature type="transmembrane region" description="Helical" evidence="7">
    <location>
        <begin position="250"/>
        <end position="270"/>
    </location>
</feature>
<dbReference type="Proteomes" id="UP000266841">
    <property type="component" value="Unassembled WGS sequence"/>
</dbReference>
<evidence type="ECO:0000256" key="3">
    <source>
        <dbReference type="ARBA" id="ARBA00022692"/>
    </source>
</evidence>
<keyword evidence="3 7" id="KW-0812">Transmembrane</keyword>
<dbReference type="PANTHER" id="PTHR10361">
    <property type="entry name" value="SODIUM-BILE ACID COTRANSPORTER"/>
    <property type="match status" value="1"/>
</dbReference>
<dbReference type="Pfam" id="PF01758">
    <property type="entry name" value="SBF"/>
    <property type="match status" value="1"/>
</dbReference>
<dbReference type="PANTHER" id="PTHR10361:SF28">
    <property type="entry name" value="P3 PROTEIN-RELATED"/>
    <property type="match status" value="1"/>
</dbReference>
<feature type="compositionally biased region" description="Acidic residues" evidence="6">
    <location>
        <begin position="296"/>
        <end position="327"/>
    </location>
</feature>
<dbReference type="Gene3D" id="1.20.1530.20">
    <property type="match status" value="1"/>
</dbReference>
<name>K0RIT9_THAOC</name>
<proteinExistence type="inferred from homology"/>
<evidence type="ECO:0000256" key="2">
    <source>
        <dbReference type="ARBA" id="ARBA00006528"/>
    </source>
</evidence>
<comment type="caution">
    <text evidence="8">The sequence shown here is derived from an EMBL/GenBank/DDBJ whole genome shotgun (WGS) entry which is preliminary data.</text>
</comment>
<keyword evidence="4 7" id="KW-1133">Transmembrane helix</keyword>
<comment type="subcellular location">
    <subcellularLocation>
        <location evidence="1">Membrane</location>
        <topology evidence="1">Multi-pass membrane protein</topology>
    </subcellularLocation>
</comment>
<feature type="transmembrane region" description="Helical" evidence="7">
    <location>
        <begin position="108"/>
        <end position="129"/>
    </location>
</feature>
<dbReference type="OrthoDB" id="203097at2759"/>
<feature type="transmembrane region" description="Helical" evidence="7">
    <location>
        <begin position="78"/>
        <end position="96"/>
    </location>
</feature>
<gene>
    <name evidence="8" type="ORF">THAOC_32340</name>
</gene>
<dbReference type="GO" id="GO:0016020">
    <property type="term" value="C:membrane"/>
    <property type="evidence" value="ECO:0007669"/>
    <property type="project" value="UniProtKB-SubCell"/>
</dbReference>
<evidence type="ECO:0000313" key="8">
    <source>
        <dbReference type="EMBL" id="EJK48826.1"/>
    </source>
</evidence>
<feature type="transmembrane region" description="Helical" evidence="7">
    <location>
        <begin position="141"/>
        <end position="163"/>
    </location>
</feature>
<feature type="region of interest" description="Disordered" evidence="6">
    <location>
        <begin position="294"/>
        <end position="373"/>
    </location>
</feature>
<dbReference type="AlphaFoldDB" id="K0RIT9"/>
<feature type="transmembrane region" description="Helical" evidence="7">
    <location>
        <begin position="183"/>
        <end position="207"/>
    </location>
</feature>
<protein>
    <submittedName>
        <fullName evidence="8">Uncharacterized protein</fullName>
    </submittedName>
</protein>
<evidence type="ECO:0000256" key="1">
    <source>
        <dbReference type="ARBA" id="ARBA00004141"/>
    </source>
</evidence>
<keyword evidence="9" id="KW-1185">Reference proteome</keyword>
<sequence length="373" mass="40379">MVSKGFDIASQLLTNLFLFFLVMGMASTVDIRDIKNQLKKKKAICVGLFCQGSYSNWWCALMNADLALSVSMTTASTFLSLAFLPLNLFLYTWAAYGDDDGSILKSINFGGIFISLAIVIAAIAVGVFCSWKYDTPRWHRVAYLGGNISGICLILFTAVLALIPSSGDQPTHEDLARGDTSVTYMGISIPCVLGLAISTFLSSLISLSKPERLTTAVECCYQNTGIATSAALSLFSTNDQLLTQAMRVPFIYGLVEIISIGLYLVIGWKLGWSKAPKNEKFCTVIKKSYEIRDAGDGEGENESEAGIEDGAVDDDEADTSQQDEEDKPSDRVRGHVDTNDTDTTLDTITNAESLEAEGGPNGQGIEMSLQVPR</sequence>
<feature type="compositionally biased region" description="Basic and acidic residues" evidence="6">
    <location>
        <begin position="328"/>
        <end position="338"/>
    </location>
</feature>
<reference evidence="8 9" key="1">
    <citation type="journal article" date="2012" name="Genome Biol.">
        <title>Genome and low-iron response of an oceanic diatom adapted to chronic iron limitation.</title>
        <authorList>
            <person name="Lommer M."/>
            <person name="Specht M."/>
            <person name="Roy A.S."/>
            <person name="Kraemer L."/>
            <person name="Andreson R."/>
            <person name="Gutowska M.A."/>
            <person name="Wolf J."/>
            <person name="Bergner S.V."/>
            <person name="Schilhabel M.B."/>
            <person name="Klostermeier U.C."/>
            <person name="Beiko R.G."/>
            <person name="Rosenstiel P."/>
            <person name="Hippler M."/>
            <person name="Laroche J."/>
        </authorList>
    </citation>
    <scope>NUCLEOTIDE SEQUENCE [LARGE SCALE GENOMIC DNA]</scope>
    <source>
        <strain evidence="8 9">CCMP1005</strain>
    </source>
</reference>
<dbReference type="InterPro" id="IPR004710">
    <property type="entry name" value="Bilac:Na_transpt"/>
</dbReference>
<evidence type="ECO:0000256" key="4">
    <source>
        <dbReference type="ARBA" id="ARBA00022989"/>
    </source>
</evidence>
<keyword evidence="5 7" id="KW-0472">Membrane</keyword>
<evidence type="ECO:0000256" key="5">
    <source>
        <dbReference type="ARBA" id="ARBA00023136"/>
    </source>
</evidence>
<dbReference type="InterPro" id="IPR002657">
    <property type="entry name" value="BilAc:Na_symport/Acr3"/>
</dbReference>
<dbReference type="OMA" id="MGCAVDI"/>
<organism evidence="8 9">
    <name type="scientific">Thalassiosira oceanica</name>
    <name type="common">Marine diatom</name>
    <dbReference type="NCBI Taxonomy" id="159749"/>
    <lineage>
        <taxon>Eukaryota</taxon>
        <taxon>Sar</taxon>
        <taxon>Stramenopiles</taxon>
        <taxon>Ochrophyta</taxon>
        <taxon>Bacillariophyta</taxon>
        <taxon>Coscinodiscophyceae</taxon>
        <taxon>Thalassiosirophycidae</taxon>
        <taxon>Thalassiosirales</taxon>
        <taxon>Thalassiosiraceae</taxon>
        <taxon>Thalassiosira</taxon>
    </lineage>
</organism>
<dbReference type="eggNOG" id="KOG2718">
    <property type="taxonomic scope" value="Eukaryota"/>
</dbReference>
<evidence type="ECO:0000256" key="7">
    <source>
        <dbReference type="SAM" id="Phobius"/>
    </source>
</evidence>
<comment type="similarity">
    <text evidence="2">Belongs to the bile acid:sodium symporter (BASS) (TC 2.A.28) family.</text>
</comment>
<evidence type="ECO:0000256" key="6">
    <source>
        <dbReference type="SAM" id="MobiDB-lite"/>
    </source>
</evidence>
<feature type="transmembrane region" description="Helical" evidence="7">
    <location>
        <begin position="12"/>
        <end position="31"/>
    </location>
</feature>
<dbReference type="InterPro" id="IPR038770">
    <property type="entry name" value="Na+/solute_symporter_sf"/>
</dbReference>
<evidence type="ECO:0000313" key="9">
    <source>
        <dbReference type="Proteomes" id="UP000266841"/>
    </source>
</evidence>
<accession>K0RIT9</accession>